<gene>
    <name evidence="8" type="ORF">SLS60_003520</name>
</gene>
<reference evidence="8 9" key="1">
    <citation type="submission" date="2024-02" db="EMBL/GenBank/DDBJ databases">
        <title>De novo assembly and annotation of 12 fungi associated with fruit tree decline syndrome in Ontario, Canada.</title>
        <authorList>
            <person name="Sulman M."/>
            <person name="Ellouze W."/>
            <person name="Ilyukhin E."/>
        </authorList>
    </citation>
    <scope>NUCLEOTIDE SEQUENCE [LARGE SCALE GENOMIC DNA]</scope>
    <source>
        <strain evidence="8 9">M42-189</strain>
    </source>
</reference>
<dbReference type="PANTHER" id="PTHR30468">
    <property type="entry name" value="ALPHA-KETOGLUTARATE-DEPENDENT SULFONATE DIOXYGENASE"/>
    <property type="match status" value="1"/>
</dbReference>
<keyword evidence="9" id="KW-1185">Reference proteome</keyword>
<evidence type="ECO:0000256" key="1">
    <source>
        <dbReference type="ARBA" id="ARBA00001954"/>
    </source>
</evidence>
<evidence type="ECO:0000313" key="8">
    <source>
        <dbReference type="EMBL" id="KAL1608576.1"/>
    </source>
</evidence>
<keyword evidence="3" id="KW-0479">Metal-binding</keyword>
<keyword evidence="4" id="KW-0223">Dioxygenase</keyword>
<evidence type="ECO:0000256" key="5">
    <source>
        <dbReference type="ARBA" id="ARBA00023002"/>
    </source>
</evidence>
<dbReference type="InterPro" id="IPR051323">
    <property type="entry name" value="AtsK-like"/>
</dbReference>
<dbReference type="Pfam" id="PF02668">
    <property type="entry name" value="TauD"/>
    <property type="match status" value="1"/>
</dbReference>
<keyword evidence="6" id="KW-0408">Iron</keyword>
<dbReference type="SUPFAM" id="SSF51197">
    <property type="entry name" value="Clavaminate synthase-like"/>
    <property type="match status" value="1"/>
</dbReference>
<protein>
    <recommendedName>
        <fullName evidence="7">TauD/TfdA-like domain-containing protein</fullName>
    </recommendedName>
</protein>
<dbReference type="Proteomes" id="UP001521785">
    <property type="component" value="Unassembled WGS sequence"/>
</dbReference>
<feature type="domain" description="TauD/TfdA-like" evidence="7">
    <location>
        <begin position="6"/>
        <end position="170"/>
    </location>
</feature>
<sequence length="173" mass="18706">MLLSTLSQEEFGALSSLIAVRGILIFENQQDFDISALSCLVSQLDPSHDLTSTKIDEEHQSPSQVVFFQAQDEWHTDTSCETSPPSISLLRIEGESDNLGKTAFVSQYGVYDSLSKPLQRFVDDLTAVHSSGQQSVEHPAVRTHPVSGLKALNVSPGTVTGFPGLNGKESGML</sequence>
<dbReference type="Gene3D" id="3.60.130.10">
    <property type="entry name" value="Clavaminate synthase-like"/>
    <property type="match status" value="1"/>
</dbReference>
<evidence type="ECO:0000256" key="2">
    <source>
        <dbReference type="ARBA" id="ARBA00005896"/>
    </source>
</evidence>
<evidence type="ECO:0000259" key="7">
    <source>
        <dbReference type="Pfam" id="PF02668"/>
    </source>
</evidence>
<evidence type="ECO:0000256" key="4">
    <source>
        <dbReference type="ARBA" id="ARBA00022964"/>
    </source>
</evidence>
<evidence type="ECO:0000256" key="3">
    <source>
        <dbReference type="ARBA" id="ARBA00022723"/>
    </source>
</evidence>
<dbReference type="InterPro" id="IPR003819">
    <property type="entry name" value="TauD/TfdA-like"/>
</dbReference>
<dbReference type="InterPro" id="IPR042098">
    <property type="entry name" value="TauD-like_sf"/>
</dbReference>
<evidence type="ECO:0000256" key="6">
    <source>
        <dbReference type="ARBA" id="ARBA00023004"/>
    </source>
</evidence>
<comment type="caution">
    <text evidence="8">The sequence shown here is derived from an EMBL/GenBank/DDBJ whole genome shotgun (WGS) entry which is preliminary data.</text>
</comment>
<accession>A0ABR3RVY0</accession>
<dbReference type="PANTHER" id="PTHR30468:SF31">
    <property type="entry name" value="ALPHA-KETOGLUTARATE-DEPENDENT SULFONATE DIOXYGENASE-RELATED"/>
    <property type="match status" value="1"/>
</dbReference>
<dbReference type="EMBL" id="JAKJXO020000003">
    <property type="protein sequence ID" value="KAL1608576.1"/>
    <property type="molecule type" value="Genomic_DNA"/>
</dbReference>
<organism evidence="8 9">
    <name type="scientific">Paraconiothyrium brasiliense</name>
    <dbReference type="NCBI Taxonomy" id="300254"/>
    <lineage>
        <taxon>Eukaryota</taxon>
        <taxon>Fungi</taxon>
        <taxon>Dikarya</taxon>
        <taxon>Ascomycota</taxon>
        <taxon>Pezizomycotina</taxon>
        <taxon>Dothideomycetes</taxon>
        <taxon>Pleosporomycetidae</taxon>
        <taxon>Pleosporales</taxon>
        <taxon>Massarineae</taxon>
        <taxon>Didymosphaeriaceae</taxon>
        <taxon>Paraconiothyrium</taxon>
    </lineage>
</organism>
<keyword evidence="5" id="KW-0560">Oxidoreductase</keyword>
<evidence type="ECO:0000313" key="9">
    <source>
        <dbReference type="Proteomes" id="UP001521785"/>
    </source>
</evidence>
<proteinExistence type="inferred from homology"/>
<name>A0ABR3RVY0_9PLEO</name>
<comment type="similarity">
    <text evidence="2">Belongs to the TfdA dioxygenase family.</text>
</comment>
<comment type="cofactor">
    <cofactor evidence="1">
        <name>Fe(2+)</name>
        <dbReference type="ChEBI" id="CHEBI:29033"/>
    </cofactor>
</comment>